<keyword evidence="1" id="KW-0812">Transmembrane</keyword>
<evidence type="ECO:0000313" key="2">
    <source>
        <dbReference type="EMBL" id="KKK47676.1"/>
    </source>
</evidence>
<feature type="transmembrane region" description="Helical" evidence="1">
    <location>
        <begin position="30"/>
        <end position="47"/>
    </location>
</feature>
<keyword evidence="1" id="KW-0472">Membrane</keyword>
<organism evidence="2">
    <name type="scientific">marine sediment metagenome</name>
    <dbReference type="NCBI Taxonomy" id="412755"/>
    <lineage>
        <taxon>unclassified sequences</taxon>
        <taxon>metagenomes</taxon>
        <taxon>ecological metagenomes</taxon>
    </lineage>
</organism>
<comment type="caution">
    <text evidence="2">The sequence shown here is derived from an EMBL/GenBank/DDBJ whole genome shotgun (WGS) entry which is preliminary data.</text>
</comment>
<sequence>MRGLAVIASLIAVVSMLGQGFADEGLFPPWLAFTIAAGWVLITVQMIRTSDGDFHKWFK</sequence>
<keyword evidence="1" id="KW-1133">Transmembrane helix</keyword>
<protein>
    <submittedName>
        <fullName evidence="2">Uncharacterized protein</fullName>
    </submittedName>
</protein>
<gene>
    <name evidence="2" type="ORF">LCGC14_3152770</name>
</gene>
<proteinExistence type="predicted"/>
<accession>A0A0F8YI08</accession>
<dbReference type="EMBL" id="LAZR01069453">
    <property type="protein sequence ID" value="KKK47676.1"/>
    <property type="molecule type" value="Genomic_DNA"/>
</dbReference>
<evidence type="ECO:0000256" key="1">
    <source>
        <dbReference type="SAM" id="Phobius"/>
    </source>
</evidence>
<reference evidence="2" key="1">
    <citation type="journal article" date="2015" name="Nature">
        <title>Complex archaea that bridge the gap between prokaryotes and eukaryotes.</title>
        <authorList>
            <person name="Spang A."/>
            <person name="Saw J.H."/>
            <person name="Jorgensen S.L."/>
            <person name="Zaremba-Niedzwiedzka K."/>
            <person name="Martijn J."/>
            <person name="Lind A.E."/>
            <person name="van Eijk R."/>
            <person name="Schleper C."/>
            <person name="Guy L."/>
            <person name="Ettema T.J."/>
        </authorList>
    </citation>
    <scope>NUCLEOTIDE SEQUENCE</scope>
</reference>
<name>A0A0F8YI08_9ZZZZ</name>
<dbReference type="AlphaFoldDB" id="A0A0F8YI08"/>